<name>A0A934WR90_9FIRM</name>
<dbReference type="GO" id="GO:0004519">
    <property type="term" value="F:endonuclease activity"/>
    <property type="evidence" value="ECO:0007669"/>
    <property type="project" value="UniProtKB-KW"/>
</dbReference>
<reference evidence="2" key="1">
    <citation type="submission" date="2021-01" db="EMBL/GenBank/DDBJ databases">
        <title>Genome public.</title>
        <authorList>
            <person name="Liu C."/>
            <person name="Sun Q."/>
        </authorList>
    </citation>
    <scope>NUCLEOTIDE SEQUENCE</scope>
    <source>
        <strain evidence="2">M6</strain>
    </source>
</reference>
<feature type="domain" description="DUF559" evidence="1">
    <location>
        <begin position="7"/>
        <end position="113"/>
    </location>
</feature>
<keyword evidence="3" id="KW-1185">Reference proteome</keyword>
<keyword evidence="2" id="KW-0255">Endonuclease</keyword>
<dbReference type="Pfam" id="PF04480">
    <property type="entry name" value="DUF559"/>
    <property type="match status" value="1"/>
</dbReference>
<organism evidence="2 3">
    <name type="scientific">Ruminococcus difficilis</name>
    <dbReference type="NCBI Taxonomy" id="2763069"/>
    <lineage>
        <taxon>Bacteria</taxon>
        <taxon>Bacillati</taxon>
        <taxon>Bacillota</taxon>
        <taxon>Clostridia</taxon>
        <taxon>Eubacteriales</taxon>
        <taxon>Oscillospiraceae</taxon>
        <taxon>Ruminococcus</taxon>
    </lineage>
</organism>
<gene>
    <name evidence="2" type="ORF">JKK62_03270</name>
</gene>
<sequence>MPRELQSRKNARTLRKNPTKEENHLWYDFLRSYPVRFHRQYVIESYIVDFFCPKAKLVVELDGNQHYETDSALDYDVNRTKTIERYGFLVLRYTNLEIHRQFKNVCEDIDHHVQERLQPSGTACHLPRRKRLPPCPLCGHSPNGGTLGKGGSERNLL</sequence>
<dbReference type="InterPro" id="IPR047216">
    <property type="entry name" value="Endonuclease_DUF559_bact"/>
</dbReference>
<comment type="caution">
    <text evidence="2">The sequence shown here is derived from an EMBL/GenBank/DDBJ whole genome shotgun (WGS) entry which is preliminary data.</text>
</comment>
<dbReference type="EMBL" id="JAEQMG010000040">
    <property type="protein sequence ID" value="MBK6087680.1"/>
    <property type="molecule type" value="Genomic_DNA"/>
</dbReference>
<accession>A0A934WR90</accession>
<dbReference type="InterPro" id="IPR007569">
    <property type="entry name" value="DUF559"/>
</dbReference>
<dbReference type="InterPro" id="IPR011335">
    <property type="entry name" value="Restrct_endonuc-II-like"/>
</dbReference>
<dbReference type="AlphaFoldDB" id="A0A934WR90"/>
<dbReference type="CDD" id="cd01038">
    <property type="entry name" value="Endonuclease_DUF559"/>
    <property type="match status" value="1"/>
</dbReference>
<evidence type="ECO:0000313" key="3">
    <source>
        <dbReference type="Proteomes" id="UP000633365"/>
    </source>
</evidence>
<dbReference type="Gene3D" id="3.40.960.10">
    <property type="entry name" value="VSR Endonuclease"/>
    <property type="match status" value="1"/>
</dbReference>
<evidence type="ECO:0000313" key="2">
    <source>
        <dbReference type="EMBL" id="MBK6087680.1"/>
    </source>
</evidence>
<proteinExistence type="predicted"/>
<keyword evidence="2" id="KW-0540">Nuclease</keyword>
<dbReference type="PANTHER" id="PTHR38590:SF1">
    <property type="entry name" value="BLL0828 PROTEIN"/>
    <property type="match status" value="1"/>
</dbReference>
<protein>
    <submittedName>
        <fullName evidence="2">Endonuclease domain-containing protein</fullName>
    </submittedName>
</protein>
<evidence type="ECO:0000259" key="1">
    <source>
        <dbReference type="Pfam" id="PF04480"/>
    </source>
</evidence>
<dbReference type="SUPFAM" id="SSF52980">
    <property type="entry name" value="Restriction endonuclease-like"/>
    <property type="match status" value="1"/>
</dbReference>
<dbReference type="PANTHER" id="PTHR38590">
    <property type="entry name" value="BLL0828 PROTEIN"/>
    <property type="match status" value="1"/>
</dbReference>
<keyword evidence="2" id="KW-0378">Hydrolase</keyword>
<dbReference type="Proteomes" id="UP000633365">
    <property type="component" value="Unassembled WGS sequence"/>
</dbReference>